<dbReference type="InterPro" id="IPR055811">
    <property type="entry name" value="DUF7387"/>
</dbReference>
<feature type="region of interest" description="Disordered" evidence="1">
    <location>
        <begin position="56"/>
        <end position="90"/>
    </location>
</feature>
<dbReference type="OrthoDB" id="201961at2157"/>
<dbReference type="KEGG" id="hlt:I7X12_04580"/>
<reference evidence="2 3" key="1">
    <citation type="submission" date="2020-12" db="EMBL/GenBank/DDBJ databases">
        <title>Halosimplex halophilum sp. nov. and Halosimplex salinum sp. nov., two new members of the genus Halosimplex.</title>
        <authorList>
            <person name="Cui H.L."/>
        </authorList>
    </citation>
    <scope>NUCLEOTIDE SEQUENCE [LARGE SCALE GENOMIC DNA]</scope>
    <source>
        <strain evidence="2 3">YGH94</strain>
    </source>
</reference>
<dbReference type="GeneID" id="60587743"/>
<gene>
    <name evidence="2" type="ORF">I7X12_04580</name>
</gene>
<feature type="compositionally biased region" description="Basic and acidic residues" evidence="1">
    <location>
        <begin position="10"/>
        <end position="19"/>
    </location>
</feature>
<evidence type="ECO:0000313" key="2">
    <source>
        <dbReference type="EMBL" id="QPV63912.1"/>
    </source>
</evidence>
<dbReference type="Pfam" id="PF24113">
    <property type="entry name" value="DUF7387"/>
    <property type="match status" value="1"/>
</dbReference>
<dbReference type="AlphaFoldDB" id="A0A7T3KW36"/>
<feature type="compositionally biased region" description="Acidic residues" evidence="1">
    <location>
        <begin position="81"/>
        <end position="90"/>
    </location>
</feature>
<keyword evidence="3" id="KW-1185">Reference proteome</keyword>
<proteinExistence type="predicted"/>
<dbReference type="RefSeq" id="WP_198062688.1">
    <property type="nucleotide sequence ID" value="NZ_CP065856.1"/>
</dbReference>
<evidence type="ECO:0000313" key="3">
    <source>
        <dbReference type="Proteomes" id="UP000595001"/>
    </source>
</evidence>
<dbReference type="Proteomes" id="UP000595001">
    <property type="component" value="Chromosome"/>
</dbReference>
<sequence>MARADTGAGEEPREVRLVENPDGQWTARDLQVEVSAQGATRSAALESLDAVVEAVAGNGGHEPTDDGLRDLGVDPHTAQTQDDDLPDVLQ</sequence>
<feature type="region of interest" description="Disordered" evidence="1">
    <location>
        <begin position="1"/>
        <end position="21"/>
    </location>
</feature>
<feature type="compositionally biased region" description="Basic and acidic residues" evidence="1">
    <location>
        <begin position="62"/>
        <end position="73"/>
    </location>
</feature>
<protein>
    <submittedName>
        <fullName evidence="2">Type II toxin-antitoxin system HicB family antitoxin</fullName>
    </submittedName>
</protein>
<evidence type="ECO:0000256" key="1">
    <source>
        <dbReference type="SAM" id="MobiDB-lite"/>
    </source>
</evidence>
<name>A0A7T3KW36_9EURY</name>
<accession>A0A7T3KW36</accession>
<dbReference type="EMBL" id="CP065856">
    <property type="protein sequence ID" value="QPV63912.1"/>
    <property type="molecule type" value="Genomic_DNA"/>
</dbReference>
<organism evidence="2 3">
    <name type="scientific">Halosimplex litoreum</name>
    <dbReference type="NCBI Taxonomy" id="1198301"/>
    <lineage>
        <taxon>Archaea</taxon>
        <taxon>Methanobacteriati</taxon>
        <taxon>Methanobacteriota</taxon>
        <taxon>Stenosarchaea group</taxon>
        <taxon>Halobacteria</taxon>
        <taxon>Halobacteriales</taxon>
        <taxon>Haloarculaceae</taxon>
        <taxon>Halosimplex</taxon>
    </lineage>
</organism>